<dbReference type="Proteomes" id="UP000504632">
    <property type="component" value="Chromosome 8"/>
</dbReference>
<dbReference type="InParanoid" id="A0A6J2VYK7"/>
<feature type="compositionally biased region" description="Basic residues" evidence="2">
    <location>
        <begin position="749"/>
        <end position="766"/>
    </location>
</feature>
<dbReference type="GO" id="GO:0003677">
    <property type="term" value="F:DNA binding"/>
    <property type="evidence" value="ECO:0007669"/>
    <property type="project" value="TreeGrafter"/>
</dbReference>
<keyword evidence="4" id="KW-0675">Receptor</keyword>
<feature type="compositionally biased region" description="Low complexity" evidence="2">
    <location>
        <begin position="107"/>
        <end position="134"/>
    </location>
</feature>
<comment type="similarity">
    <text evidence="1">Belongs to the BCLAF1/THRAP3 family.</text>
</comment>
<dbReference type="InterPro" id="IPR029199">
    <property type="entry name" value="THRAP3_BCLAF1"/>
</dbReference>
<dbReference type="PANTHER" id="PTHR15268:SF16">
    <property type="entry name" value="THYROID HORMONE RECEPTOR-ASSOCIATED PROTEIN 3"/>
    <property type="match status" value="1"/>
</dbReference>
<keyword evidence="3" id="KW-1185">Reference proteome</keyword>
<feature type="region of interest" description="Disordered" evidence="2">
    <location>
        <begin position="686"/>
        <end position="879"/>
    </location>
</feature>
<feature type="region of interest" description="Disordered" evidence="2">
    <location>
        <begin position="500"/>
        <end position="536"/>
    </location>
</feature>
<dbReference type="GO" id="GO:0016592">
    <property type="term" value="C:mediator complex"/>
    <property type="evidence" value="ECO:0007669"/>
    <property type="project" value="TreeGrafter"/>
</dbReference>
<feature type="compositionally biased region" description="Basic residues" evidence="2">
    <location>
        <begin position="76"/>
        <end position="100"/>
    </location>
</feature>
<dbReference type="AlphaFoldDB" id="A0A6J2VYK7"/>
<dbReference type="GO" id="GO:0045944">
    <property type="term" value="P:positive regulation of transcription by RNA polymerase II"/>
    <property type="evidence" value="ECO:0007669"/>
    <property type="project" value="TreeGrafter"/>
</dbReference>
<feature type="region of interest" description="Disordered" evidence="2">
    <location>
        <begin position="653"/>
        <end position="673"/>
    </location>
</feature>
<sequence>MSKTEKSTSRSRSRSGSRSRSRSYSRSRSRSRSRSHSRSRKHRYRSRSRSRSHSPPHNRERNYPREYQKNREFRGYHRGFRRPYYHRGRGRGLFRGRFQRGRGGGYNNYRSNNWQDFRQQAQQQQSKQQQQLSHSPRRGRSRSHSPKKHSESPQSCSHSRRSDRSSSGRSQPSCCSPNSPKEKFGSGAAKDSVSDVTEGAKENQNGEGGDEFLTDNANAAGPAEGQGSSGGDVRQVLTDNGTSPKRASPQICSAIIADQVHPATSEQKAIPKSTNASTNGTTKWQAIGNASFTKSPSKKSPTAVFSGFGSFTNVDQKPEDRRAISIAFKKFLEEHKSKKTTFELENGLDQDAHKDDIVCKLGRGKSETLNFEKSSDTGLADVAEHSNKNERENYKYFENFEGNMPASSFRNGPPPFISGDGKKEGDQEEMSHHKMRELEDDSPKWKSKATLSAQELFEEHLSKLDEMNWDDELEALLYRSKQERAAAIMASLTKKEMPGVLKGFSSEKPSKIKRREKISLSSSPSPPPQLWRSSENREPEMFMVMSDESPPRSSGKRGTEFNVRMDSLSNQMARSSSIFDDERIPRGLIQHKKEQEFRSIFQHIQGTQLRRSPSELFAQHIVTIVHQIKAQHFPSSGMTLNDRFAMYRRRAAEMESTKPRKSPEIHRRIDVSPSAFKKHSHLFEEMKSSMDSSNKAEGKKMKNDSVDLRLDIERRKKISSREGDNYKPDWGQHSEESPELRREQYTGKPSKHHRKSKKSKRKRARSHSSSSSTSSSSQSHEEAEAREEGFDKARLGPKEYGGTMEGGKPRGGFQCRVRGRGWNRGNYPGNNSNGMTMPDYLKNEDWDPEHTPKSKKYYLHDDRDGEGERKWTDARGRGRGNVPCVRGRFILRRPTSISTTNDSSPKWTHDKFQGSSEDADMADEDVDQDHKEENSLGVKINLKQ</sequence>
<dbReference type="RefSeq" id="XP_030638130.1">
    <property type="nucleotide sequence ID" value="XM_030782270.1"/>
</dbReference>
<feature type="compositionally biased region" description="Low complexity" evidence="2">
    <location>
        <begin position="167"/>
        <end position="176"/>
    </location>
</feature>
<accession>A0A6J2VYK7</accession>
<feature type="compositionally biased region" description="Low complexity" evidence="2">
    <location>
        <begin position="767"/>
        <end position="778"/>
    </location>
</feature>
<reference evidence="4" key="1">
    <citation type="submission" date="2025-08" db="UniProtKB">
        <authorList>
            <consortium name="RefSeq"/>
        </authorList>
    </citation>
    <scope>IDENTIFICATION</scope>
</reference>
<evidence type="ECO:0000313" key="3">
    <source>
        <dbReference type="Proteomes" id="UP000504632"/>
    </source>
</evidence>
<feature type="region of interest" description="Disordered" evidence="2">
    <location>
        <begin position="893"/>
        <end position="944"/>
    </location>
</feature>
<feature type="compositionally biased region" description="Basic residues" evidence="2">
    <location>
        <begin position="9"/>
        <end position="56"/>
    </location>
</feature>
<name>A0A6J2VYK7_CHACN</name>
<dbReference type="PANTHER" id="PTHR15268">
    <property type="entry name" value="THRAP3/BCLAF1"/>
    <property type="match status" value="1"/>
</dbReference>
<feature type="compositionally biased region" description="Basic and acidic residues" evidence="2">
    <location>
        <begin position="420"/>
        <end position="432"/>
    </location>
</feature>
<organism evidence="3 4">
    <name type="scientific">Chanos chanos</name>
    <name type="common">Milkfish</name>
    <name type="synonym">Mugil chanos</name>
    <dbReference type="NCBI Taxonomy" id="29144"/>
    <lineage>
        <taxon>Eukaryota</taxon>
        <taxon>Metazoa</taxon>
        <taxon>Chordata</taxon>
        <taxon>Craniata</taxon>
        <taxon>Vertebrata</taxon>
        <taxon>Euteleostomi</taxon>
        <taxon>Actinopterygii</taxon>
        <taxon>Neopterygii</taxon>
        <taxon>Teleostei</taxon>
        <taxon>Ostariophysi</taxon>
        <taxon>Gonorynchiformes</taxon>
        <taxon>Chanidae</taxon>
        <taxon>Chanos</taxon>
    </lineage>
</organism>
<feature type="compositionally biased region" description="Basic residues" evidence="2">
    <location>
        <begin position="135"/>
        <end position="147"/>
    </location>
</feature>
<dbReference type="GO" id="GO:0003712">
    <property type="term" value="F:transcription coregulator activity"/>
    <property type="evidence" value="ECO:0007669"/>
    <property type="project" value="TreeGrafter"/>
</dbReference>
<evidence type="ECO:0000256" key="1">
    <source>
        <dbReference type="ARBA" id="ARBA00006481"/>
    </source>
</evidence>
<dbReference type="OrthoDB" id="9948513at2759"/>
<gene>
    <name evidence="4" type="primary">thrap3a</name>
</gene>
<dbReference type="CTD" id="570454"/>
<feature type="compositionally biased region" description="Basic and acidic residues" evidence="2">
    <location>
        <begin position="686"/>
        <end position="745"/>
    </location>
</feature>
<feature type="compositionally biased region" description="Acidic residues" evidence="2">
    <location>
        <begin position="917"/>
        <end position="927"/>
    </location>
</feature>
<protein>
    <submittedName>
        <fullName evidence="4">Thyroid hormone receptor-associated protein 3</fullName>
    </submittedName>
</protein>
<dbReference type="Pfam" id="PF15440">
    <property type="entry name" value="THRAP3_BCLAF1"/>
    <property type="match status" value="1"/>
</dbReference>
<feature type="compositionally biased region" description="Basic and acidic residues" evidence="2">
    <location>
        <begin position="57"/>
        <end position="75"/>
    </location>
</feature>
<proteinExistence type="inferred from homology"/>
<feature type="compositionally biased region" description="Basic and acidic residues" evidence="2">
    <location>
        <begin position="779"/>
        <end position="797"/>
    </location>
</feature>
<feature type="compositionally biased region" description="Polar residues" evidence="2">
    <location>
        <begin position="895"/>
        <end position="906"/>
    </location>
</feature>
<feature type="compositionally biased region" description="Basic and acidic residues" evidence="2">
    <location>
        <begin position="653"/>
        <end position="670"/>
    </location>
</feature>
<feature type="compositionally biased region" description="Basic and acidic residues" evidence="2">
    <location>
        <begin position="841"/>
        <end position="876"/>
    </location>
</feature>
<dbReference type="GeneID" id="115818786"/>
<feature type="compositionally biased region" description="Polar residues" evidence="2">
    <location>
        <begin position="262"/>
        <end position="282"/>
    </location>
</feature>
<evidence type="ECO:0000313" key="4">
    <source>
        <dbReference type="RefSeq" id="XP_030638130.1"/>
    </source>
</evidence>
<evidence type="ECO:0000256" key="2">
    <source>
        <dbReference type="SAM" id="MobiDB-lite"/>
    </source>
</evidence>
<feature type="region of interest" description="Disordered" evidence="2">
    <location>
        <begin position="405"/>
        <end position="447"/>
    </location>
</feature>
<feature type="region of interest" description="Disordered" evidence="2">
    <location>
        <begin position="1"/>
        <end position="282"/>
    </location>
</feature>